<organism evidence="1 2">
    <name type="scientific">Mytilus galloprovincialis</name>
    <name type="common">Mediterranean mussel</name>
    <dbReference type="NCBI Taxonomy" id="29158"/>
    <lineage>
        <taxon>Eukaryota</taxon>
        <taxon>Metazoa</taxon>
        <taxon>Spiralia</taxon>
        <taxon>Lophotrochozoa</taxon>
        <taxon>Mollusca</taxon>
        <taxon>Bivalvia</taxon>
        <taxon>Autobranchia</taxon>
        <taxon>Pteriomorphia</taxon>
        <taxon>Mytilida</taxon>
        <taxon>Mytiloidea</taxon>
        <taxon>Mytilidae</taxon>
        <taxon>Mytilinae</taxon>
        <taxon>Mytilus</taxon>
    </lineage>
</organism>
<protein>
    <recommendedName>
        <fullName evidence="3">C2H2-type domain-containing protein</fullName>
    </recommendedName>
</protein>
<evidence type="ECO:0000313" key="2">
    <source>
        <dbReference type="Proteomes" id="UP000596742"/>
    </source>
</evidence>
<dbReference type="PANTHER" id="PTHR33845:SF1">
    <property type="entry name" value="C2H2-TYPE DOMAIN-CONTAINING PROTEIN"/>
    <property type="match status" value="1"/>
</dbReference>
<accession>A0A8B6BP17</accession>
<sequence>FTLKAQNEKGSCDQTEATVKCAVKRYINQGNDVLNAVQLKKAIEQSTKNVKYHVKVVDSVSAIPNHDMKKTSIPSISAINNFQFDSTGIHTWKAFNIGPGKHIQINSNIIPTIMIKEDSCEIPFHSLNHHSNSASRTEISDGTFSCQNEECILSFPTYESMEGHMLIGDCQLRLPDRSSVDVVKTTYLEKLHAINSLPILKWTVCLLYAMILNYQKDGL</sequence>
<reference evidence="1" key="1">
    <citation type="submission" date="2018-11" db="EMBL/GenBank/DDBJ databases">
        <authorList>
            <person name="Alioto T."/>
            <person name="Alioto T."/>
        </authorList>
    </citation>
    <scope>NUCLEOTIDE SEQUENCE</scope>
</reference>
<feature type="non-terminal residue" evidence="1">
    <location>
        <position position="1"/>
    </location>
</feature>
<proteinExistence type="predicted"/>
<dbReference type="OrthoDB" id="10289388at2759"/>
<comment type="caution">
    <text evidence="1">The sequence shown here is derived from an EMBL/GenBank/DDBJ whole genome shotgun (WGS) entry which is preliminary data.</text>
</comment>
<dbReference type="Proteomes" id="UP000596742">
    <property type="component" value="Unassembled WGS sequence"/>
</dbReference>
<evidence type="ECO:0000313" key="1">
    <source>
        <dbReference type="EMBL" id="VDH93602.1"/>
    </source>
</evidence>
<dbReference type="EMBL" id="UYJE01000475">
    <property type="protein sequence ID" value="VDH93602.1"/>
    <property type="molecule type" value="Genomic_DNA"/>
</dbReference>
<dbReference type="AlphaFoldDB" id="A0A8B6BP17"/>
<keyword evidence="2" id="KW-1185">Reference proteome</keyword>
<gene>
    <name evidence="1" type="ORF">MGAL_10B051702</name>
</gene>
<dbReference type="PANTHER" id="PTHR33845">
    <property type="entry name" value="C2H2-TYPE DOMAIN-CONTAINING PROTEIN"/>
    <property type="match status" value="1"/>
</dbReference>
<name>A0A8B6BP17_MYTGA</name>
<evidence type="ECO:0008006" key="3">
    <source>
        <dbReference type="Google" id="ProtNLM"/>
    </source>
</evidence>